<gene>
    <name evidence="1" type="ORF">DPMN_056948</name>
</gene>
<reference evidence="1" key="2">
    <citation type="submission" date="2020-11" db="EMBL/GenBank/DDBJ databases">
        <authorList>
            <person name="McCartney M.A."/>
            <person name="Auch B."/>
            <person name="Kono T."/>
            <person name="Mallez S."/>
            <person name="Becker A."/>
            <person name="Gohl D.M."/>
            <person name="Silverstein K.A.T."/>
            <person name="Koren S."/>
            <person name="Bechman K.B."/>
            <person name="Herman A."/>
            <person name="Abrahante J.E."/>
            <person name="Garbe J."/>
        </authorList>
    </citation>
    <scope>NUCLEOTIDE SEQUENCE</scope>
    <source>
        <strain evidence="1">Duluth1</strain>
        <tissue evidence="1">Whole animal</tissue>
    </source>
</reference>
<evidence type="ECO:0000313" key="1">
    <source>
        <dbReference type="EMBL" id="KAH3730947.1"/>
    </source>
</evidence>
<dbReference type="Proteomes" id="UP000828390">
    <property type="component" value="Unassembled WGS sequence"/>
</dbReference>
<name>A0A9D4HRZ7_DREPO</name>
<dbReference type="EMBL" id="JAIWYP010000012">
    <property type="protein sequence ID" value="KAH3730947.1"/>
    <property type="molecule type" value="Genomic_DNA"/>
</dbReference>
<sequence>MGHACQKVQCGVAVPPASGESVAEGTLTVPYWPRYPHSRSLKSRLSLGVCVWIATKLGRLLGPMGHDAKSPILRLSAIASGESVAEGTLTGPYWPRYLY</sequence>
<accession>A0A9D4HRZ7</accession>
<reference evidence="1" key="1">
    <citation type="journal article" date="2019" name="bioRxiv">
        <title>The Genome of the Zebra Mussel, Dreissena polymorpha: A Resource for Invasive Species Research.</title>
        <authorList>
            <person name="McCartney M.A."/>
            <person name="Auch B."/>
            <person name="Kono T."/>
            <person name="Mallez S."/>
            <person name="Zhang Y."/>
            <person name="Obille A."/>
            <person name="Becker A."/>
            <person name="Abrahante J.E."/>
            <person name="Garbe J."/>
            <person name="Badalamenti J.P."/>
            <person name="Herman A."/>
            <person name="Mangelson H."/>
            <person name="Liachko I."/>
            <person name="Sullivan S."/>
            <person name="Sone E.D."/>
            <person name="Koren S."/>
            <person name="Silverstein K.A.T."/>
            <person name="Beckman K.B."/>
            <person name="Gohl D.M."/>
        </authorList>
    </citation>
    <scope>NUCLEOTIDE SEQUENCE</scope>
    <source>
        <strain evidence="1">Duluth1</strain>
        <tissue evidence="1">Whole animal</tissue>
    </source>
</reference>
<proteinExistence type="predicted"/>
<evidence type="ECO:0000313" key="2">
    <source>
        <dbReference type="Proteomes" id="UP000828390"/>
    </source>
</evidence>
<comment type="caution">
    <text evidence="1">The sequence shown here is derived from an EMBL/GenBank/DDBJ whole genome shotgun (WGS) entry which is preliminary data.</text>
</comment>
<keyword evidence="2" id="KW-1185">Reference proteome</keyword>
<protein>
    <submittedName>
        <fullName evidence="1">Uncharacterized protein</fullName>
    </submittedName>
</protein>
<dbReference type="AlphaFoldDB" id="A0A9D4HRZ7"/>
<organism evidence="1 2">
    <name type="scientific">Dreissena polymorpha</name>
    <name type="common">Zebra mussel</name>
    <name type="synonym">Mytilus polymorpha</name>
    <dbReference type="NCBI Taxonomy" id="45954"/>
    <lineage>
        <taxon>Eukaryota</taxon>
        <taxon>Metazoa</taxon>
        <taxon>Spiralia</taxon>
        <taxon>Lophotrochozoa</taxon>
        <taxon>Mollusca</taxon>
        <taxon>Bivalvia</taxon>
        <taxon>Autobranchia</taxon>
        <taxon>Heteroconchia</taxon>
        <taxon>Euheterodonta</taxon>
        <taxon>Imparidentia</taxon>
        <taxon>Neoheterodontei</taxon>
        <taxon>Myida</taxon>
        <taxon>Dreissenoidea</taxon>
        <taxon>Dreissenidae</taxon>
        <taxon>Dreissena</taxon>
    </lineage>
</organism>